<dbReference type="InParanoid" id="A0A2G5ECC0"/>
<feature type="domain" description="WRC" evidence="4">
    <location>
        <begin position="42"/>
        <end position="88"/>
    </location>
</feature>
<evidence type="ECO:0000256" key="3">
    <source>
        <dbReference type="SAM" id="MobiDB-lite"/>
    </source>
</evidence>
<evidence type="ECO:0000313" key="6">
    <source>
        <dbReference type="Proteomes" id="UP000230069"/>
    </source>
</evidence>
<evidence type="ECO:0000256" key="2">
    <source>
        <dbReference type="PROSITE-ProRule" id="PRU01002"/>
    </source>
</evidence>
<keyword evidence="6" id="KW-1185">Reference proteome</keyword>
<dbReference type="Proteomes" id="UP000230069">
    <property type="component" value="Unassembled WGS sequence"/>
</dbReference>
<dbReference type="AlphaFoldDB" id="A0A2G5ECC0"/>
<dbReference type="EMBL" id="KZ305026">
    <property type="protein sequence ID" value="PIA53402.1"/>
    <property type="molecule type" value="Genomic_DNA"/>
</dbReference>
<keyword evidence="1" id="KW-0539">Nucleus</keyword>
<feature type="region of interest" description="Disordered" evidence="3">
    <location>
        <begin position="20"/>
        <end position="46"/>
    </location>
</feature>
<protein>
    <recommendedName>
        <fullName evidence="4">WRC domain-containing protein</fullName>
    </recommendedName>
</protein>
<dbReference type="OrthoDB" id="686202at2759"/>
<accession>A0A2G5ECC0</accession>
<evidence type="ECO:0000256" key="1">
    <source>
        <dbReference type="ARBA" id="ARBA00023242"/>
    </source>
</evidence>
<dbReference type="PANTHER" id="PTHR34122">
    <property type="entry name" value="EXPRESSED PROTEIN-RELATED"/>
    <property type="match status" value="1"/>
</dbReference>
<dbReference type="PANTHER" id="PTHR34122:SF1">
    <property type="entry name" value="EXPRESSED PROTEIN"/>
    <property type="match status" value="1"/>
</dbReference>
<name>A0A2G5ECC0_AQUCA</name>
<gene>
    <name evidence="5" type="ORF">AQUCO_00900169v1</name>
</gene>
<reference evidence="5 6" key="1">
    <citation type="submission" date="2017-09" db="EMBL/GenBank/DDBJ databases">
        <title>WGS assembly of Aquilegia coerulea Goldsmith.</title>
        <authorList>
            <person name="Hodges S."/>
            <person name="Kramer E."/>
            <person name="Nordborg M."/>
            <person name="Tomkins J."/>
            <person name="Borevitz J."/>
            <person name="Derieg N."/>
            <person name="Yan J."/>
            <person name="Mihaltcheva S."/>
            <person name="Hayes R.D."/>
            <person name="Rokhsar D."/>
        </authorList>
    </citation>
    <scope>NUCLEOTIDE SEQUENCE [LARGE SCALE GENOMIC DNA]</scope>
    <source>
        <strain evidence="6">cv. Goldsmith</strain>
    </source>
</reference>
<comment type="caution">
    <text evidence="2">Lacks conserved residue(s) required for the propagation of feature annotation.</text>
</comment>
<dbReference type="PROSITE" id="PS51667">
    <property type="entry name" value="WRC"/>
    <property type="match status" value="1"/>
</dbReference>
<evidence type="ECO:0000259" key="4">
    <source>
        <dbReference type="PROSITE" id="PS51667"/>
    </source>
</evidence>
<dbReference type="STRING" id="218851.A0A2G5ECC0"/>
<organism evidence="5 6">
    <name type="scientific">Aquilegia coerulea</name>
    <name type="common">Rocky mountain columbine</name>
    <dbReference type="NCBI Taxonomy" id="218851"/>
    <lineage>
        <taxon>Eukaryota</taxon>
        <taxon>Viridiplantae</taxon>
        <taxon>Streptophyta</taxon>
        <taxon>Embryophyta</taxon>
        <taxon>Tracheophyta</taxon>
        <taxon>Spermatophyta</taxon>
        <taxon>Magnoliopsida</taxon>
        <taxon>Ranunculales</taxon>
        <taxon>Ranunculaceae</taxon>
        <taxon>Thalictroideae</taxon>
        <taxon>Aquilegia</taxon>
    </lineage>
</organism>
<dbReference type="InterPro" id="IPR014977">
    <property type="entry name" value="WRC_dom"/>
</dbReference>
<dbReference type="Pfam" id="PF08879">
    <property type="entry name" value="WRC"/>
    <property type="match status" value="1"/>
</dbReference>
<sequence length="88" mass="9851">MEVRANEIDAIVNEVTNGGNASRASWVDVGTGKRKRKQSKGFGQGTRCSRINGRGWQCRETTLPNYALCEYHLGLARLRSQELKAKKK</sequence>
<evidence type="ECO:0000313" key="5">
    <source>
        <dbReference type="EMBL" id="PIA53402.1"/>
    </source>
</evidence>
<proteinExistence type="predicted"/>